<dbReference type="Proteomes" id="UP000799764">
    <property type="component" value="Unassembled WGS sequence"/>
</dbReference>
<proteinExistence type="predicted"/>
<keyword evidence="3" id="KW-1185">Reference proteome</keyword>
<evidence type="ECO:0000313" key="3">
    <source>
        <dbReference type="Proteomes" id="UP000799764"/>
    </source>
</evidence>
<gene>
    <name evidence="2" type="ORF">P171DRAFT_505657</name>
</gene>
<feature type="compositionally biased region" description="Basic and acidic residues" evidence="1">
    <location>
        <begin position="151"/>
        <end position="162"/>
    </location>
</feature>
<protein>
    <submittedName>
        <fullName evidence="2">Uncharacterized protein</fullName>
    </submittedName>
</protein>
<dbReference type="AlphaFoldDB" id="A0A9P4U6F0"/>
<reference evidence="2" key="1">
    <citation type="journal article" date="2020" name="Stud. Mycol.">
        <title>101 Dothideomycetes genomes: a test case for predicting lifestyles and emergence of pathogens.</title>
        <authorList>
            <person name="Haridas S."/>
            <person name="Albert R."/>
            <person name="Binder M."/>
            <person name="Bloem J."/>
            <person name="Labutti K."/>
            <person name="Salamov A."/>
            <person name="Andreopoulos B."/>
            <person name="Baker S."/>
            <person name="Barry K."/>
            <person name="Bills G."/>
            <person name="Bluhm B."/>
            <person name="Cannon C."/>
            <person name="Castanera R."/>
            <person name="Culley D."/>
            <person name="Daum C."/>
            <person name="Ezra D."/>
            <person name="Gonzalez J."/>
            <person name="Henrissat B."/>
            <person name="Kuo A."/>
            <person name="Liang C."/>
            <person name="Lipzen A."/>
            <person name="Lutzoni F."/>
            <person name="Magnuson J."/>
            <person name="Mondo S."/>
            <person name="Nolan M."/>
            <person name="Ohm R."/>
            <person name="Pangilinan J."/>
            <person name="Park H.-J."/>
            <person name="Ramirez L."/>
            <person name="Alfaro M."/>
            <person name="Sun H."/>
            <person name="Tritt A."/>
            <person name="Yoshinaga Y."/>
            <person name="Zwiers L.-H."/>
            <person name="Turgeon B."/>
            <person name="Goodwin S."/>
            <person name="Spatafora J."/>
            <person name="Crous P."/>
            <person name="Grigoriev I."/>
        </authorList>
    </citation>
    <scope>NUCLEOTIDE SEQUENCE</scope>
    <source>
        <strain evidence="2">CBS 690.94</strain>
    </source>
</reference>
<name>A0A9P4U6F0_9PLEO</name>
<dbReference type="EMBL" id="MU001514">
    <property type="protein sequence ID" value="KAF2437932.1"/>
    <property type="molecule type" value="Genomic_DNA"/>
</dbReference>
<dbReference type="OrthoDB" id="10638074at2759"/>
<feature type="region of interest" description="Disordered" evidence="1">
    <location>
        <begin position="132"/>
        <end position="180"/>
    </location>
</feature>
<evidence type="ECO:0000313" key="2">
    <source>
        <dbReference type="EMBL" id="KAF2437932.1"/>
    </source>
</evidence>
<sequence>MSTSSRHILLGPVRLFGARNPEPTPFERQGRAESGPRIPVAIRIPWQRVAVQPNLSGVRCGCEGAKDTLGPTSMLPFTGCRPPCQQSHVERSVLNLCVRCGCTLSGAASACRLVLACTRVVLANTPRYFSGPSPAPAVSPVQATPRTPDVGAERPRKARDCRGLAPPVVASGPHSRWARQ</sequence>
<accession>A0A9P4U6F0</accession>
<organism evidence="2 3">
    <name type="scientific">Karstenula rhodostoma CBS 690.94</name>
    <dbReference type="NCBI Taxonomy" id="1392251"/>
    <lineage>
        <taxon>Eukaryota</taxon>
        <taxon>Fungi</taxon>
        <taxon>Dikarya</taxon>
        <taxon>Ascomycota</taxon>
        <taxon>Pezizomycotina</taxon>
        <taxon>Dothideomycetes</taxon>
        <taxon>Pleosporomycetidae</taxon>
        <taxon>Pleosporales</taxon>
        <taxon>Massarineae</taxon>
        <taxon>Didymosphaeriaceae</taxon>
        <taxon>Karstenula</taxon>
    </lineage>
</organism>
<evidence type="ECO:0000256" key="1">
    <source>
        <dbReference type="SAM" id="MobiDB-lite"/>
    </source>
</evidence>
<comment type="caution">
    <text evidence="2">The sequence shown here is derived from an EMBL/GenBank/DDBJ whole genome shotgun (WGS) entry which is preliminary data.</text>
</comment>